<organism evidence="4 5">
    <name type="scientific">Methanofollis tationis</name>
    <dbReference type="NCBI Taxonomy" id="81417"/>
    <lineage>
        <taxon>Archaea</taxon>
        <taxon>Methanobacteriati</taxon>
        <taxon>Methanobacteriota</taxon>
        <taxon>Stenosarchaea group</taxon>
        <taxon>Methanomicrobia</taxon>
        <taxon>Methanomicrobiales</taxon>
        <taxon>Methanomicrobiaceae</taxon>
        <taxon>Methanofollis</taxon>
    </lineage>
</organism>
<sequence length="352" mass="39303">MEFERIPTVPTADEVLDRSFRRAAAKMRLKANKNRANEDFVKAVSSAVHDRLVHVIQSFPIFEDQTPFYRDTVEALFGIERLKMALGNVGWAAMHTKRMGFEHGGKRIRWAEDTAAMRKKAVARIASIVHQVDKDLRFLNDVRNVLRKLPEVKDDEFTVVIAGYPNVGKSSFIKLVSSAEPEVACYPFTTKGVILGHRYMGRKRIQFLDTPGLLDRPEEERNAIEEQAISAVVNSAHLILFILDPSEYCGYPIEDQYRLLETVRAMVSVPVIVVSNKADIKGGDGLSMSTATGEGVDEVLALILSQYREPAPAPAKDAAGEEAEDGAAVERWETGLWSSGEDEMDEEDHPED</sequence>
<feature type="domain" description="OBG-type G" evidence="3">
    <location>
        <begin position="157"/>
        <end position="352"/>
    </location>
</feature>
<dbReference type="Gene3D" id="3.40.50.300">
    <property type="entry name" value="P-loop containing nucleotide triphosphate hydrolases"/>
    <property type="match status" value="1"/>
</dbReference>
<gene>
    <name evidence="4" type="ORF">HWN36_09795</name>
</gene>
<dbReference type="Proteomes" id="UP000570823">
    <property type="component" value="Unassembled WGS sequence"/>
</dbReference>
<dbReference type="AlphaFoldDB" id="A0A7K4HQR9"/>
<evidence type="ECO:0000256" key="1">
    <source>
        <dbReference type="ARBA" id="ARBA00022741"/>
    </source>
</evidence>
<accession>A0A7K4HQR9</accession>
<name>A0A7K4HQR9_9EURY</name>
<reference evidence="4 5" key="1">
    <citation type="submission" date="2020-06" db="EMBL/GenBank/DDBJ databases">
        <title>Methanofollis fontis sp. nov., a methanogen isolated from marine sediments near a cold seep at Four-Way Closure Ridge offshore southwestern Taiwan.</title>
        <authorList>
            <person name="Chen S.-C."/>
            <person name="Teng N.-H."/>
            <person name="Lin Y.-S."/>
            <person name="Lai M.-C."/>
            <person name="Chen H.-H."/>
            <person name="Wang C.-C."/>
        </authorList>
    </citation>
    <scope>NUCLEOTIDE SEQUENCE [LARGE SCALE GENOMIC DNA]</scope>
    <source>
        <strain evidence="4 5">DSM 2702</strain>
    </source>
</reference>
<evidence type="ECO:0000313" key="5">
    <source>
        <dbReference type="Proteomes" id="UP000570823"/>
    </source>
</evidence>
<dbReference type="InterPro" id="IPR031167">
    <property type="entry name" value="G_OBG"/>
</dbReference>
<dbReference type="InterPro" id="IPR027417">
    <property type="entry name" value="P-loop_NTPase"/>
</dbReference>
<dbReference type="Gene3D" id="1.20.120.1190">
    <property type="match status" value="1"/>
</dbReference>
<feature type="compositionally biased region" description="Acidic residues" evidence="2">
    <location>
        <begin position="340"/>
        <end position="352"/>
    </location>
</feature>
<dbReference type="PRINTS" id="PR00326">
    <property type="entry name" value="GTP1OBG"/>
</dbReference>
<dbReference type="EMBL" id="JABXWR010000001">
    <property type="protein sequence ID" value="NVO67591.1"/>
    <property type="molecule type" value="Genomic_DNA"/>
</dbReference>
<dbReference type="SUPFAM" id="SSF52540">
    <property type="entry name" value="P-loop containing nucleoside triphosphate hydrolases"/>
    <property type="match status" value="1"/>
</dbReference>
<protein>
    <submittedName>
        <fullName evidence="4">50S ribosome-binding GTPase</fullName>
    </submittedName>
</protein>
<dbReference type="PROSITE" id="PS51710">
    <property type="entry name" value="G_OBG"/>
    <property type="match status" value="1"/>
</dbReference>
<evidence type="ECO:0000259" key="3">
    <source>
        <dbReference type="PROSITE" id="PS51710"/>
    </source>
</evidence>
<dbReference type="Pfam" id="PF17835">
    <property type="entry name" value="NOG1_N"/>
    <property type="match status" value="1"/>
</dbReference>
<dbReference type="NCBIfam" id="TIGR00231">
    <property type="entry name" value="small_GTP"/>
    <property type="match status" value="1"/>
</dbReference>
<evidence type="ECO:0000313" key="4">
    <source>
        <dbReference type="EMBL" id="NVO67591.1"/>
    </source>
</evidence>
<evidence type="ECO:0000256" key="2">
    <source>
        <dbReference type="SAM" id="MobiDB-lite"/>
    </source>
</evidence>
<feature type="region of interest" description="Disordered" evidence="2">
    <location>
        <begin position="311"/>
        <end position="352"/>
    </location>
</feature>
<keyword evidence="1" id="KW-0547">Nucleotide-binding</keyword>
<proteinExistence type="predicted"/>
<dbReference type="RefSeq" id="WP_176789166.1">
    <property type="nucleotide sequence ID" value="NZ_JABXWR010000001.1"/>
</dbReference>
<dbReference type="GO" id="GO:0005525">
    <property type="term" value="F:GTP binding"/>
    <property type="evidence" value="ECO:0007669"/>
    <property type="project" value="InterPro"/>
</dbReference>
<keyword evidence="5" id="KW-1185">Reference proteome</keyword>
<dbReference type="InterPro" id="IPR005225">
    <property type="entry name" value="Small_GTP-bd"/>
</dbReference>
<dbReference type="Pfam" id="PF01926">
    <property type="entry name" value="MMR_HSR1"/>
    <property type="match status" value="1"/>
</dbReference>
<dbReference type="PANTHER" id="PTHR45759">
    <property type="entry name" value="NUCLEOLAR GTP-BINDING PROTEIN 1"/>
    <property type="match status" value="1"/>
</dbReference>
<dbReference type="CDD" id="cd01897">
    <property type="entry name" value="NOG"/>
    <property type="match status" value="1"/>
</dbReference>
<comment type="caution">
    <text evidence="4">The sequence shown here is derived from an EMBL/GenBank/DDBJ whole genome shotgun (WGS) entry which is preliminary data.</text>
</comment>
<dbReference type="InterPro" id="IPR006073">
    <property type="entry name" value="GTP-bd"/>
</dbReference>
<dbReference type="InterPro" id="IPR041623">
    <property type="entry name" value="NOG1_N"/>
</dbReference>